<comment type="caution">
    <text evidence="1">The sequence shown here is derived from an EMBL/GenBank/DDBJ whole genome shotgun (WGS) entry which is preliminary data.</text>
</comment>
<dbReference type="EMBL" id="JAHESF010000015">
    <property type="protein sequence ID" value="MBT1698508.1"/>
    <property type="molecule type" value="Genomic_DNA"/>
</dbReference>
<name>A0AAP2DLD7_9BACT</name>
<reference evidence="1 2" key="1">
    <citation type="submission" date="2021-05" db="EMBL/GenBank/DDBJ databases">
        <title>A Polyphasic approach of four new species of the genus Ohtaekwangia: Ohtaekwangia histidinii sp. nov., Ohtaekwangia cretensis sp. nov., Ohtaekwangia indiensis sp. nov., Ohtaekwangia reichenbachii sp. nov. from diverse environment.</title>
        <authorList>
            <person name="Octaviana S."/>
        </authorList>
    </citation>
    <scope>NUCLEOTIDE SEQUENCE [LARGE SCALE GENOMIC DNA]</scope>
    <source>
        <strain evidence="1 2">PWU4</strain>
    </source>
</reference>
<organism evidence="1 2">
    <name type="scientific">Chryseosolibacter histidini</name>
    <dbReference type="NCBI Taxonomy" id="2782349"/>
    <lineage>
        <taxon>Bacteria</taxon>
        <taxon>Pseudomonadati</taxon>
        <taxon>Bacteroidota</taxon>
        <taxon>Cytophagia</taxon>
        <taxon>Cytophagales</taxon>
        <taxon>Chryseotaleaceae</taxon>
        <taxon>Chryseosolibacter</taxon>
    </lineage>
</organism>
<gene>
    <name evidence="1" type="ORF">KK083_16575</name>
</gene>
<protein>
    <submittedName>
        <fullName evidence="1">Uncharacterized protein</fullName>
    </submittedName>
</protein>
<accession>A0AAP2DLD7</accession>
<keyword evidence="2" id="KW-1185">Reference proteome</keyword>
<dbReference type="Proteomes" id="UP001319200">
    <property type="component" value="Unassembled WGS sequence"/>
</dbReference>
<evidence type="ECO:0000313" key="2">
    <source>
        <dbReference type="Proteomes" id="UP001319200"/>
    </source>
</evidence>
<evidence type="ECO:0000313" key="1">
    <source>
        <dbReference type="EMBL" id="MBT1698508.1"/>
    </source>
</evidence>
<sequence length="178" mass="20004">MEAKEFADIMNTITFNVSENDLQVYGRDYIRDLESSYRIRKRNQGPPKEPTDPLLSLISGYDTSRLEIGAITFNKVIRQDGHYYYFGRCEADDLVIEKSTGHVLLKMYAKDHILNSCASNSSKFLDALFIAASYLAQFPIGADVSKEEDVCVVSAQCAVVAGGETHINFYKMLLGCYE</sequence>
<dbReference type="AlphaFoldDB" id="A0AAP2DLD7"/>
<proteinExistence type="predicted"/>
<dbReference type="RefSeq" id="WP_254164731.1">
    <property type="nucleotide sequence ID" value="NZ_JAHESF010000015.1"/>
</dbReference>